<reference evidence="8 9" key="1">
    <citation type="submission" date="2023-06" db="EMBL/GenBank/DDBJ databases">
        <title>Cellulomonas sp. MW9 Whole genome sequence.</title>
        <authorList>
            <person name="Park S."/>
        </authorList>
    </citation>
    <scope>NUCLEOTIDE SEQUENCE [LARGE SCALE GENOMIC DNA]</scope>
    <source>
        <strain evidence="8 9">MW9</strain>
    </source>
</reference>
<dbReference type="InterPro" id="IPR036286">
    <property type="entry name" value="LexA/Signal_pep-like_sf"/>
</dbReference>
<feature type="region of interest" description="Disordered" evidence="6">
    <location>
        <begin position="214"/>
        <end position="235"/>
    </location>
</feature>
<evidence type="ECO:0000256" key="7">
    <source>
        <dbReference type="SAM" id="Phobius"/>
    </source>
</evidence>
<evidence type="ECO:0000256" key="4">
    <source>
        <dbReference type="ARBA" id="ARBA00023136"/>
    </source>
</evidence>
<keyword evidence="8" id="KW-0378">Hydrolase</keyword>
<feature type="region of interest" description="Disordered" evidence="6">
    <location>
        <begin position="127"/>
        <end position="159"/>
    </location>
</feature>
<accession>A0ABT7S9T9</accession>
<protein>
    <recommendedName>
        <fullName evidence="5">Signal peptidase I</fullName>
        <ecNumber evidence="5">3.4.21.89</ecNumber>
    </recommendedName>
</protein>
<evidence type="ECO:0000313" key="9">
    <source>
        <dbReference type="Proteomes" id="UP001321453"/>
    </source>
</evidence>
<dbReference type="PRINTS" id="PR00728">
    <property type="entry name" value="SIGNALPTASE"/>
</dbReference>
<evidence type="ECO:0000256" key="3">
    <source>
        <dbReference type="ARBA" id="ARBA00022989"/>
    </source>
</evidence>
<evidence type="ECO:0000256" key="6">
    <source>
        <dbReference type="SAM" id="MobiDB-lite"/>
    </source>
</evidence>
<comment type="subcellular location">
    <subcellularLocation>
        <location evidence="1">Membrane</location>
    </subcellularLocation>
</comment>
<sequence length="235" mass="25306">MPRPDLHPVAATVERRQSRLAPPTPAPRRRRPLRRRLLSAALWAIVVVGAGAYATSLAVPLWYQVHDQRLLIVTSGSMAPYFDAGDAVVMQNVSNPAQLKPGLVVSFWPLSSDVLVTHRIVSLESIAGSQQVPGRPPPPKSPHIITKGDANEENDPDATPITRVRGIVLTVHPGWGWVLQWAGSPAGRATMLVPPLLALATLELVAVAEGRRRTGSTARAHDDSQGRHVDAVLHG</sequence>
<dbReference type="SUPFAM" id="SSF51306">
    <property type="entry name" value="LexA/Signal peptidase"/>
    <property type="match status" value="1"/>
</dbReference>
<proteinExistence type="predicted"/>
<dbReference type="EMBL" id="JAUCGR010000003">
    <property type="protein sequence ID" value="MDM7832314.1"/>
    <property type="molecule type" value="Genomic_DNA"/>
</dbReference>
<keyword evidence="9" id="KW-1185">Reference proteome</keyword>
<evidence type="ECO:0000256" key="2">
    <source>
        <dbReference type="ARBA" id="ARBA00022692"/>
    </source>
</evidence>
<organism evidence="8 9">
    <name type="scientific">Cellulomonas edaphi</name>
    <dbReference type="NCBI Taxonomy" id="3053468"/>
    <lineage>
        <taxon>Bacteria</taxon>
        <taxon>Bacillati</taxon>
        <taxon>Actinomycetota</taxon>
        <taxon>Actinomycetes</taxon>
        <taxon>Micrococcales</taxon>
        <taxon>Cellulomonadaceae</taxon>
        <taxon>Cellulomonas</taxon>
    </lineage>
</organism>
<dbReference type="InterPro" id="IPR001733">
    <property type="entry name" value="Peptidase_S26B"/>
</dbReference>
<dbReference type="NCBIfam" id="TIGR02228">
    <property type="entry name" value="sigpep_I_arch"/>
    <property type="match status" value="1"/>
</dbReference>
<dbReference type="Proteomes" id="UP001321453">
    <property type="component" value="Unassembled WGS sequence"/>
</dbReference>
<dbReference type="RefSeq" id="WP_289447742.1">
    <property type="nucleotide sequence ID" value="NZ_JAUCGR010000003.1"/>
</dbReference>
<keyword evidence="2 7" id="KW-0812">Transmembrane</keyword>
<evidence type="ECO:0000256" key="1">
    <source>
        <dbReference type="ARBA" id="ARBA00004370"/>
    </source>
</evidence>
<feature type="compositionally biased region" description="Basic and acidic residues" evidence="6">
    <location>
        <begin position="219"/>
        <end position="235"/>
    </location>
</feature>
<feature type="transmembrane region" description="Helical" evidence="7">
    <location>
        <begin position="37"/>
        <end position="63"/>
    </location>
</feature>
<dbReference type="CDD" id="cd06530">
    <property type="entry name" value="S26_SPase_I"/>
    <property type="match status" value="1"/>
</dbReference>
<keyword evidence="3 7" id="KW-1133">Transmembrane helix</keyword>
<dbReference type="EC" id="3.4.21.89" evidence="5"/>
<keyword evidence="4 7" id="KW-0472">Membrane</keyword>
<name>A0ABT7S9T9_9CELL</name>
<comment type="caution">
    <text evidence="8">The sequence shown here is derived from an EMBL/GenBank/DDBJ whole genome shotgun (WGS) entry which is preliminary data.</text>
</comment>
<gene>
    <name evidence="8" type="ORF">QRT05_13300</name>
</gene>
<dbReference type="GO" id="GO:0009003">
    <property type="term" value="F:signal peptidase activity"/>
    <property type="evidence" value="ECO:0007669"/>
    <property type="project" value="UniProtKB-EC"/>
</dbReference>
<dbReference type="InterPro" id="IPR019533">
    <property type="entry name" value="Peptidase_S26"/>
</dbReference>
<evidence type="ECO:0000256" key="5">
    <source>
        <dbReference type="NCBIfam" id="TIGR02228"/>
    </source>
</evidence>
<evidence type="ECO:0000313" key="8">
    <source>
        <dbReference type="EMBL" id="MDM7832314.1"/>
    </source>
</evidence>